<dbReference type="PANTHER" id="PTHR46498:SF1">
    <property type="entry name" value="GTP-BINDING PROTEIN 8"/>
    <property type="match status" value="1"/>
</dbReference>
<evidence type="ECO:0000256" key="1">
    <source>
        <dbReference type="ARBA" id="ARBA00022723"/>
    </source>
</evidence>
<comment type="caution">
    <text evidence="6">The sequence shown here is derived from an EMBL/GenBank/DDBJ whole genome shotgun (WGS) entry which is preliminary data.</text>
</comment>
<keyword evidence="1" id="KW-0479">Metal-binding</keyword>
<feature type="non-terminal residue" evidence="6">
    <location>
        <position position="1"/>
    </location>
</feature>
<dbReference type="PRINTS" id="PR00326">
    <property type="entry name" value="GTP1OBG"/>
</dbReference>
<evidence type="ECO:0000313" key="7">
    <source>
        <dbReference type="Proteomes" id="UP000800093"/>
    </source>
</evidence>
<dbReference type="Gene3D" id="3.40.50.300">
    <property type="entry name" value="P-loop containing nucleotide triphosphate hydrolases"/>
    <property type="match status" value="1"/>
</dbReference>
<reference evidence="7" key="1">
    <citation type="journal article" date="2020" name="Stud. Mycol.">
        <title>101 Dothideomycetes genomes: A test case for predicting lifestyles and emergence of pathogens.</title>
        <authorList>
            <person name="Haridas S."/>
            <person name="Albert R."/>
            <person name="Binder M."/>
            <person name="Bloem J."/>
            <person name="LaButti K."/>
            <person name="Salamov A."/>
            <person name="Andreopoulos B."/>
            <person name="Baker S."/>
            <person name="Barry K."/>
            <person name="Bills G."/>
            <person name="Bluhm B."/>
            <person name="Cannon C."/>
            <person name="Castanera R."/>
            <person name="Culley D."/>
            <person name="Daum C."/>
            <person name="Ezra D."/>
            <person name="Gonzalez J."/>
            <person name="Henrissat B."/>
            <person name="Kuo A."/>
            <person name="Liang C."/>
            <person name="Lipzen A."/>
            <person name="Lutzoni F."/>
            <person name="Magnuson J."/>
            <person name="Mondo S."/>
            <person name="Nolan M."/>
            <person name="Ohm R."/>
            <person name="Pangilinan J."/>
            <person name="Park H.-J."/>
            <person name="Ramirez L."/>
            <person name="Alfaro M."/>
            <person name="Sun H."/>
            <person name="Tritt A."/>
            <person name="Yoshinaga Y."/>
            <person name="Zwiers L.-H."/>
            <person name="Turgeon B."/>
            <person name="Goodwin S."/>
            <person name="Spatafora J."/>
            <person name="Crous P."/>
            <person name="Grigoriev I."/>
        </authorList>
    </citation>
    <scope>NUCLEOTIDE SEQUENCE [LARGE SCALE GENOMIC DNA]</scope>
    <source>
        <strain evidence="7">CBS 304.66</strain>
    </source>
</reference>
<dbReference type="AlphaFoldDB" id="A0A9P4MXA4"/>
<dbReference type="InterPro" id="IPR006073">
    <property type="entry name" value="GTP-bd"/>
</dbReference>
<dbReference type="Proteomes" id="UP000800093">
    <property type="component" value="Unassembled WGS sequence"/>
</dbReference>
<feature type="non-terminal residue" evidence="6">
    <location>
        <position position="276"/>
    </location>
</feature>
<dbReference type="GO" id="GO:0005739">
    <property type="term" value="C:mitochondrion"/>
    <property type="evidence" value="ECO:0007669"/>
    <property type="project" value="TreeGrafter"/>
</dbReference>
<dbReference type="PANTHER" id="PTHR46498">
    <property type="entry name" value="GTP-BINDING PROTEIN 8"/>
    <property type="match status" value="1"/>
</dbReference>
<dbReference type="Pfam" id="PF01926">
    <property type="entry name" value="MMR_HSR1"/>
    <property type="match status" value="1"/>
</dbReference>
<name>A0A9P4MXA4_9PLEO</name>
<keyword evidence="4" id="KW-0342">GTP-binding</keyword>
<evidence type="ECO:0000313" key="6">
    <source>
        <dbReference type="EMBL" id="KAF2258027.1"/>
    </source>
</evidence>
<evidence type="ECO:0000256" key="4">
    <source>
        <dbReference type="ARBA" id="ARBA00023134"/>
    </source>
</evidence>
<evidence type="ECO:0000259" key="5">
    <source>
        <dbReference type="PROSITE" id="PS51706"/>
    </source>
</evidence>
<proteinExistence type="predicted"/>
<dbReference type="OrthoDB" id="391988at2759"/>
<dbReference type="PROSITE" id="PS51706">
    <property type="entry name" value="G_ENGB"/>
    <property type="match status" value="1"/>
</dbReference>
<accession>A0A9P4MXA4</accession>
<dbReference type="GO" id="GO:0046872">
    <property type="term" value="F:metal ion binding"/>
    <property type="evidence" value="ECO:0007669"/>
    <property type="project" value="UniProtKB-KW"/>
</dbReference>
<organism evidence="6 7">
    <name type="scientific">Lojkania enalia</name>
    <dbReference type="NCBI Taxonomy" id="147567"/>
    <lineage>
        <taxon>Eukaryota</taxon>
        <taxon>Fungi</taxon>
        <taxon>Dikarya</taxon>
        <taxon>Ascomycota</taxon>
        <taxon>Pezizomycotina</taxon>
        <taxon>Dothideomycetes</taxon>
        <taxon>Pleosporomycetidae</taxon>
        <taxon>Pleosporales</taxon>
        <taxon>Pleosporales incertae sedis</taxon>
        <taxon>Lojkania</taxon>
    </lineage>
</organism>
<dbReference type="InterPro" id="IPR030393">
    <property type="entry name" value="G_ENGB_dom"/>
</dbReference>
<gene>
    <name evidence="6" type="ORF">CC78DRAFT_430497</name>
</gene>
<keyword evidence="2" id="KW-0547">Nucleotide-binding</keyword>
<keyword evidence="7" id="KW-1185">Reference proteome</keyword>
<feature type="domain" description="EngB-type G" evidence="5">
    <location>
        <begin position="48"/>
        <end position="238"/>
    </location>
</feature>
<dbReference type="SUPFAM" id="SSF52540">
    <property type="entry name" value="P-loop containing nucleoside triphosphate hydrolases"/>
    <property type="match status" value="1"/>
</dbReference>
<evidence type="ECO:0000256" key="3">
    <source>
        <dbReference type="ARBA" id="ARBA00022842"/>
    </source>
</evidence>
<protein>
    <submittedName>
        <fullName evidence="6">GTP-binding protein engB</fullName>
    </submittedName>
</protein>
<dbReference type="InterPro" id="IPR052279">
    <property type="entry name" value="EngB_GTPase"/>
</dbReference>
<dbReference type="InterPro" id="IPR027417">
    <property type="entry name" value="P-loop_NTPase"/>
</dbReference>
<dbReference type="GO" id="GO:0005525">
    <property type="term" value="F:GTP binding"/>
    <property type="evidence" value="ECO:0007669"/>
    <property type="project" value="UniProtKB-KW"/>
</dbReference>
<evidence type="ECO:0000256" key="2">
    <source>
        <dbReference type="ARBA" id="ARBA00022741"/>
    </source>
</evidence>
<keyword evidence="3" id="KW-0460">Magnesium</keyword>
<dbReference type="EMBL" id="ML986795">
    <property type="protein sequence ID" value="KAF2258027.1"/>
    <property type="molecule type" value="Genomic_DNA"/>
</dbReference>
<sequence length="276" mass="30210">TLLNFNQYWETLRPSRELLAQSNQFFTKNCKPQILTSVTKFRDFLSTEVPEVAFVGRSNVGKSSLLNALLNLDLESALARTSRAPGCTRTMNSYGIGPMHFGGVKKKRGSDGFKTIIGREGVTIVDLPGYGEGSVAEWGYEIMKYLSKRKELRRVFVLVDSLHGLKGTDLALLASLRQNGIPHQVILSKLDKVYIPNGTRITRKTTRNGIKGSSNVTPRGTKKDLGKIMANVKTQIKPKGEAGALGELLACSSEILVNGQHLGMDSVRYAVLQAVG</sequence>